<dbReference type="EMBL" id="JAHESE010000041">
    <property type="protein sequence ID" value="MBT1711803.1"/>
    <property type="molecule type" value="Genomic_DNA"/>
</dbReference>
<dbReference type="Proteomes" id="UP001319080">
    <property type="component" value="Unassembled WGS sequence"/>
</dbReference>
<protein>
    <submittedName>
        <fullName evidence="2">Uncharacterized protein</fullName>
    </submittedName>
</protein>
<evidence type="ECO:0000313" key="2">
    <source>
        <dbReference type="EMBL" id="MBT1711803.1"/>
    </source>
</evidence>
<comment type="caution">
    <text evidence="2">The sequence shown here is derived from an EMBL/GenBank/DDBJ whole genome shotgun (WGS) entry which is preliminary data.</text>
</comment>
<keyword evidence="3" id="KW-1185">Reference proteome</keyword>
<accession>A0AAP2E2B7</accession>
<reference evidence="2 3" key="1">
    <citation type="submission" date="2021-05" db="EMBL/GenBank/DDBJ databases">
        <title>A Polyphasic approach of four new species of the genus Ohtaekwangia: Ohtaekwangia histidinii sp. nov., Ohtaekwangia cretensis sp. nov., Ohtaekwangia indiensis sp. nov., Ohtaekwangia reichenbachii sp. nov. from diverse environment.</title>
        <authorList>
            <person name="Octaviana S."/>
        </authorList>
    </citation>
    <scope>NUCLEOTIDE SEQUENCE [LARGE SCALE GENOMIC DNA]</scope>
    <source>
        <strain evidence="2 3">PWU5</strain>
    </source>
</reference>
<dbReference type="RefSeq" id="WP_254087374.1">
    <property type="nucleotide sequence ID" value="NZ_JAHESE010000041.1"/>
</dbReference>
<feature type="chain" id="PRO_5042868820" evidence="1">
    <location>
        <begin position="22"/>
        <end position="471"/>
    </location>
</feature>
<feature type="signal peptide" evidence="1">
    <location>
        <begin position="1"/>
        <end position="21"/>
    </location>
</feature>
<sequence>MKKTLRWSILLVLAFAWQHCADDQAPARPGTIRFALRATVAASQGRVATSLPNGASLYVSVRQAGGDDVYTLEPVQLLKLGDEYISEPLVLPNGEYALTDFLVADGDGNIVYAAPKEGSELAAWVDDPLPQLFTISNNAIARVDVQVVSVEAHQPAQFGYVAFQVDVLPFPFFQLSVFRADSTQPVFTPADVYLFLDGDTVYHRQLSAGNQAISFPGNPRATYTLVVRSDALTTYRRTFVLQELVAELDGVPLQVTLQPALTFTALYRRDFFQFWMSLNENMPEGSLTIDWGDGAVEELESDNYGYIEFHHVYATAGDYHVSVSGGLDNVWAFALVLGFGNADDIFLNALPDLRSFSKAESSEGADSLDLSHNPELRYLGVSDSNIKYFDIANNPWMQGLEMSGANGIPASVVNKVIADLYQHAVALHLEHGYIYMEGDSYTVIGPPSPEALEMLRRLRQDLGWTVFPESI</sequence>
<evidence type="ECO:0000256" key="1">
    <source>
        <dbReference type="SAM" id="SignalP"/>
    </source>
</evidence>
<keyword evidence="1" id="KW-0732">Signal</keyword>
<proteinExistence type="predicted"/>
<name>A0AAP2E2B7_9BACT</name>
<dbReference type="AlphaFoldDB" id="A0AAP2E2B7"/>
<gene>
    <name evidence="2" type="ORF">KK062_26415</name>
</gene>
<organism evidence="2 3">
    <name type="scientific">Dawidia cretensis</name>
    <dbReference type="NCBI Taxonomy" id="2782350"/>
    <lineage>
        <taxon>Bacteria</taxon>
        <taxon>Pseudomonadati</taxon>
        <taxon>Bacteroidota</taxon>
        <taxon>Cytophagia</taxon>
        <taxon>Cytophagales</taxon>
        <taxon>Chryseotaleaceae</taxon>
        <taxon>Dawidia</taxon>
    </lineage>
</organism>
<evidence type="ECO:0000313" key="3">
    <source>
        <dbReference type="Proteomes" id="UP001319080"/>
    </source>
</evidence>